<keyword evidence="5" id="KW-1185">Reference proteome</keyword>
<keyword evidence="2" id="KW-0328">Glycosyltransferase</keyword>
<dbReference type="EMBL" id="VOIH02000006">
    <property type="protein sequence ID" value="KAF3444819.1"/>
    <property type="molecule type" value="Genomic_DNA"/>
</dbReference>
<organism evidence="4 5">
    <name type="scientific">Rhamnella rubrinervis</name>
    <dbReference type="NCBI Taxonomy" id="2594499"/>
    <lineage>
        <taxon>Eukaryota</taxon>
        <taxon>Viridiplantae</taxon>
        <taxon>Streptophyta</taxon>
        <taxon>Embryophyta</taxon>
        <taxon>Tracheophyta</taxon>
        <taxon>Spermatophyta</taxon>
        <taxon>Magnoliopsida</taxon>
        <taxon>eudicotyledons</taxon>
        <taxon>Gunneridae</taxon>
        <taxon>Pentapetalae</taxon>
        <taxon>rosids</taxon>
        <taxon>fabids</taxon>
        <taxon>Rosales</taxon>
        <taxon>Rhamnaceae</taxon>
        <taxon>rhamnoid group</taxon>
        <taxon>Rhamneae</taxon>
        <taxon>Rhamnella</taxon>
    </lineage>
</organism>
<dbReference type="Proteomes" id="UP000796880">
    <property type="component" value="Unassembled WGS sequence"/>
</dbReference>
<name>A0A8K0H388_9ROSA</name>
<comment type="similarity">
    <text evidence="1">Belongs to the UDP-glycosyltransferase family.</text>
</comment>
<evidence type="ECO:0000313" key="5">
    <source>
        <dbReference type="Proteomes" id="UP000796880"/>
    </source>
</evidence>
<dbReference type="PANTHER" id="PTHR48048">
    <property type="entry name" value="GLYCOSYLTRANSFERASE"/>
    <property type="match status" value="1"/>
</dbReference>
<proteinExistence type="inferred from homology"/>
<dbReference type="Gene3D" id="3.40.50.2000">
    <property type="entry name" value="Glycogen Phosphorylase B"/>
    <property type="match status" value="2"/>
</dbReference>
<accession>A0A8K0H388</accession>
<dbReference type="PANTHER" id="PTHR48048:SF76">
    <property type="entry name" value="UDP-GLYCOSYLTRANSFERASE 708D1-LIKE"/>
    <property type="match status" value="1"/>
</dbReference>
<dbReference type="CDD" id="cd03784">
    <property type="entry name" value="GT1_Gtf-like"/>
    <property type="match status" value="1"/>
</dbReference>
<dbReference type="AlphaFoldDB" id="A0A8K0H388"/>
<evidence type="ECO:0000256" key="1">
    <source>
        <dbReference type="ARBA" id="ARBA00009995"/>
    </source>
</evidence>
<keyword evidence="3" id="KW-0808">Transferase</keyword>
<comment type="caution">
    <text evidence="4">The sequence shown here is derived from an EMBL/GenBank/DDBJ whole genome shotgun (WGS) entry which is preliminary data.</text>
</comment>
<reference evidence="4" key="1">
    <citation type="submission" date="2020-03" db="EMBL/GenBank/DDBJ databases">
        <title>A high-quality chromosome-level genome assembly of a woody plant with both climbing and erect habits, Rhamnella rubrinervis.</title>
        <authorList>
            <person name="Lu Z."/>
            <person name="Yang Y."/>
            <person name="Zhu X."/>
            <person name="Sun Y."/>
        </authorList>
    </citation>
    <scope>NUCLEOTIDE SEQUENCE</scope>
    <source>
        <strain evidence="4">BYM</strain>
        <tissue evidence="4">Leaf</tissue>
    </source>
</reference>
<dbReference type="OrthoDB" id="1159181at2759"/>
<dbReference type="GO" id="GO:0035251">
    <property type="term" value="F:UDP-glucosyltransferase activity"/>
    <property type="evidence" value="ECO:0007669"/>
    <property type="project" value="InterPro"/>
</dbReference>
<evidence type="ECO:0000313" key="4">
    <source>
        <dbReference type="EMBL" id="KAF3444819.1"/>
    </source>
</evidence>
<evidence type="ECO:0000256" key="2">
    <source>
        <dbReference type="ARBA" id="ARBA00022676"/>
    </source>
</evidence>
<sequence length="462" mass="50719">MSNTKITAELPHIALFPSAGMGHLTPFLRLASMLLSRNCVLTFITAHPTVSATESSYISSFLSHHPQVNHIELQITPFLRSTSTDDDPFFLQFQATSRSAHLLGPLLSSSSPPVSAIFSDFAVASSITPIAADLGIPNYVVATTSVKFFCLMAYLPNLLSNVAQLSSTTEVNVPDLAPIPISSIPPPFKDPNHLFTSQIATNARAFSAAKGVLINSFDGFEPETLAAANNGRVLNHLPPFLPIGPLQPYELKRDKMQCLSWLDSKPAESVVYVSFGSRTAMSKDQIRELSKGLEASGCSFLWVLKTTKVDKEDEEELQDLLGGSFLDRTKNKGIVVKTWVNQQEILEHPAIGGFINHCGWNSVMEAARRGIPVLAWPQHGDQMVNAEVVENAGLGIWERKWGWGVLVNGEEIAIRIKELMENEKLRRRARKVGEEGMKASEVDGSSEKVLTGVIEFLKQKRN</sequence>
<dbReference type="FunFam" id="3.40.50.2000:FF:000060">
    <property type="entry name" value="Glycosyltransferase"/>
    <property type="match status" value="1"/>
</dbReference>
<dbReference type="SUPFAM" id="SSF53756">
    <property type="entry name" value="UDP-Glycosyltransferase/glycogen phosphorylase"/>
    <property type="match status" value="1"/>
</dbReference>
<evidence type="ECO:0000256" key="3">
    <source>
        <dbReference type="ARBA" id="ARBA00022679"/>
    </source>
</evidence>
<dbReference type="Pfam" id="PF00201">
    <property type="entry name" value="UDPGT"/>
    <property type="match status" value="1"/>
</dbReference>
<dbReference type="InterPro" id="IPR050481">
    <property type="entry name" value="UDP-glycosyltransf_plant"/>
</dbReference>
<evidence type="ECO:0008006" key="6">
    <source>
        <dbReference type="Google" id="ProtNLM"/>
    </source>
</evidence>
<gene>
    <name evidence="4" type="ORF">FNV43_RR14512</name>
</gene>
<dbReference type="InterPro" id="IPR002213">
    <property type="entry name" value="UDP_glucos_trans"/>
</dbReference>
<protein>
    <recommendedName>
        <fullName evidence="6">Glycosyltransferase</fullName>
    </recommendedName>
</protein>